<dbReference type="PANTHER" id="PTHR21240">
    <property type="entry name" value="2-AMINO-3-CARBOXYLMUCONATE-6-SEMIALDEHYDE DECARBOXYLASE"/>
    <property type="match status" value="1"/>
</dbReference>
<feature type="domain" description="Amidohydrolase-related" evidence="2">
    <location>
        <begin position="2"/>
        <end position="238"/>
    </location>
</feature>
<dbReference type="InterPro" id="IPR006680">
    <property type="entry name" value="Amidohydro-rel"/>
</dbReference>
<reference evidence="3" key="1">
    <citation type="journal article" date="2014" name="Front. Microbiol.">
        <title>High frequency of phylogenetically diverse reductive dehalogenase-homologous genes in deep subseafloor sedimentary metagenomes.</title>
        <authorList>
            <person name="Kawai M."/>
            <person name="Futagami T."/>
            <person name="Toyoda A."/>
            <person name="Takaki Y."/>
            <person name="Nishi S."/>
            <person name="Hori S."/>
            <person name="Arai W."/>
            <person name="Tsubouchi T."/>
            <person name="Morono Y."/>
            <person name="Uchiyama I."/>
            <person name="Ito T."/>
            <person name="Fujiyama A."/>
            <person name="Inagaki F."/>
            <person name="Takami H."/>
        </authorList>
    </citation>
    <scope>NUCLEOTIDE SEQUENCE</scope>
    <source>
        <strain evidence="3">Expedition CK06-06</strain>
    </source>
</reference>
<dbReference type="GO" id="GO:0016831">
    <property type="term" value="F:carboxy-lyase activity"/>
    <property type="evidence" value="ECO:0007669"/>
    <property type="project" value="InterPro"/>
</dbReference>
<dbReference type="GO" id="GO:0016787">
    <property type="term" value="F:hydrolase activity"/>
    <property type="evidence" value="ECO:0007669"/>
    <property type="project" value="InterPro"/>
</dbReference>
<dbReference type="SUPFAM" id="SSF51556">
    <property type="entry name" value="Metallo-dependent hydrolases"/>
    <property type="match status" value="1"/>
</dbReference>
<dbReference type="Pfam" id="PF04909">
    <property type="entry name" value="Amidohydro_2"/>
    <property type="match status" value="1"/>
</dbReference>
<dbReference type="InterPro" id="IPR032466">
    <property type="entry name" value="Metal_Hydrolase"/>
</dbReference>
<comment type="caution">
    <text evidence="3">The sequence shown here is derived from an EMBL/GenBank/DDBJ whole genome shotgun (WGS) entry which is preliminary data.</text>
</comment>
<accession>X1MBK5</accession>
<proteinExistence type="predicted"/>
<evidence type="ECO:0000259" key="2">
    <source>
        <dbReference type="Pfam" id="PF04909"/>
    </source>
</evidence>
<evidence type="ECO:0000313" key="3">
    <source>
        <dbReference type="EMBL" id="GAI15456.1"/>
    </source>
</evidence>
<dbReference type="AlphaFoldDB" id="X1MBK5"/>
<dbReference type="EMBL" id="BARV01009371">
    <property type="protein sequence ID" value="GAI15456.1"/>
    <property type="molecule type" value="Genomic_DNA"/>
</dbReference>
<name>X1MBK5_9ZZZZ</name>
<gene>
    <name evidence="3" type="ORF">S06H3_18511</name>
</gene>
<evidence type="ECO:0000256" key="1">
    <source>
        <dbReference type="ARBA" id="ARBA00023239"/>
    </source>
</evidence>
<protein>
    <recommendedName>
        <fullName evidence="2">Amidohydrolase-related domain-containing protein</fullName>
    </recommendedName>
</protein>
<dbReference type="InterPro" id="IPR032465">
    <property type="entry name" value="ACMSD"/>
</dbReference>
<dbReference type="Gene3D" id="3.20.20.140">
    <property type="entry name" value="Metal-dependent hydrolases"/>
    <property type="match status" value="1"/>
</dbReference>
<sequence>MIDCHNHIGEPWGTRDRQTARELIQKMDNNGIDKAVVFPFEYKNYDNEYTGKAVKEFSDRLIPFVMTSPVLEKKPDKVLRKYVEDKGFKGLVLYAPAHDYKMTSIGLLEPLFKVCEELKLPVFAYSGDELYATPLHFVDIAQMFPSVNIVMLHSGFMQQTPEAIMVAERCPNIYLEHSSGISMGVTTSIQRLGPNRVVMGTNTPYWDFEVQLRKLEVAIDDDETRCKVMGPNCLAILNL</sequence>
<organism evidence="3">
    <name type="scientific">marine sediment metagenome</name>
    <dbReference type="NCBI Taxonomy" id="412755"/>
    <lineage>
        <taxon>unclassified sequences</taxon>
        <taxon>metagenomes</taxon>
        <taxon>ecological metagenomes</taxon>
    </lineage>
</organism>
<keyword evidence="1" id="KW-0456">Lyase</keyword>